<proteinExistence type="predicted"/>
<comment type="subcellular location">
    <subcellularLocation>
        <location evidence="1">Membrane</location>
    </subcellularLocation>
</comment>
<keyword evidence="2" id="KW-1003">Cell membrane</keyword>
<evidence type="ECO:0000256" key="7">
    <source>
        <dbReference type="ARBA" id="ARBA00023306"/>
    </source>
</evidence>
<dbReference type="GO" id="GO:0090529">
    <property type="term" value="P:cell septum assembly"/>
    <property type="evidence" value="ECO:0007669"/>
    <property type="project" value="InterPro"/>
</dbReference>
<evidence type="ECO:0000313" key="11">
    <source>
        <dbReference type="Proteomes" id="UP000503840"/>
    </source>
</evidence>
<dbReference type="InterPro" id="IPR026579">
    <property type="entry name" value="FtsQ"/>
</dbReference>
<comment type="caution">
    <text evidence="10">The sequence shown here is derived from an EMBL/GenBank/DDBJ whole genome shotgun (WGS) entry which is preliminary data.</text>
</comment>
<evidence type="ECO:0000256" key="1">
    <source>
        <dbReference type="ARBA" id="ARBA00004370"/>
    </source>
</evidence>
<evidence type="ECO:0000256" key="6">
    <source>
        <dbReference type="ARBA" id="ARBA00023136"/>
    </source>
</evidence>
<dbReference type="Gene3D" id="3.10.20.310">
    <property type="entry name" value="membrane protein fhac"/>
    <property type="match status" value="1"/>
</dbReference>
<keyword evidence="4 8" id="KW-0812">Transmembrane</keyword>
<name>A0A7J0BI78_9BACT</name>
<protein>
    <recommendedName>
        <fullName evidence="9">POTRA domain-containing protein</fullName>
    </recommendedName>
</protein>
<dbReference type="Proteomes" id="UP000503840">
    <property type="component" value="Unassembled WGS sequence"/>
</dbReference>
<evidence type="ECO:0000256" key="8">
    <source>
        <dbReference type="SAM" id="Phobius"/>
    </source>
</evidence>
<evidence type="ECO:0000256" key="3">
    <source>
        <dbReference type="ARBA" id="ARBA00022618"/>
    </source>
</evidence>
<feature type="domain" description="POTRA" evidence="9">
    <location>
        <begin position="31"/>
        <end position="99"/>
    </location>
</feature>
<dbReference type="EMBL" id="BLVO01000012">
    <property type="protein sequence ID" value="GFM32922.1"/>
    <property type="molecule type" value="Genomic_DNA"/>
</dbReference>
<evidence type="ECO:0000313" key="10">
    <source>
        <dbReference type="EMBL" id="GFM32922.1"/>
    </source>
</evidence>
<keyword evidence="5 8" id="KW-1133">Transmembrane helix</keyword>
<dbReference type="InterPro" id="IPR034746">
    <property type="entry name" value="POTRA"/>
</dbReference>
<evidence type="ECO:0000256" key="5">
    <source>
        <dbReference type="ARBA" id="ARBA00022989"/>
    </source>
</evidence>
<keyword evidence="6 8" id="KW-0472">Membrane</keyword>
<dbReference type="PROSITE" id="PS51779">
    <property type="entry name" value="POTRA"/>
    <property type="match status" value="1"/>
</dbReference>
<dbReference type="Pfam" id="PF08478">
    <property type="entry name" value="POTRA_1"/>
    <property type="match status" value="1"/>
</dbReference>
<evidence type="ECO:0000259" key="9">
    <source>
        <dbReference type="PROSITE" id="PS51779"/>
    </source>
</evidence>
<evidence type="ECO:0000256" key="2">
    <source>
        <dbReference type="ARBA" id="ARBA00022475"/>
    </source>
</evidence>
<sequence>MLTLFTSFLFIVILSVALLYLYRFFTVSEYFAVKDVQVAGNVRLGSAEIQKLAEISPGMNSLAVRMGAVEARLLDNPWIAGVSVKRELPGSFYITVRERVPRYWGRRDDKVVYLDSRGDIICEVEPAKFTSLPFLSVDPGMEPWFGLLPDMVGSLETASLPLDVNNAAWVRLSRSGGMELFLENADMTLGIGVEDWTTNLNRLALVLGDLSRRGELKYVRSVKVDGDSVWVEAARSPAADR</sequence>
<keyword evidence="7" id="KW-0131">Cell cycle</keyword>
<feature type="transmembrane region" description="Helical" evidence="8">
    <location>
        <begin position="6"/>
        <end position="25"/>
    </location>
</feature>
<evidence type="ECO:0000256" key="4">
    <source>
        <dbReference type="ARBA" id="ARBA00022692"/>
    </source>
</evidence>
<dbReference type="PANTHER" id="PTHR35851:SF1">
    <property type="entry name" value="CELL DIVISION PROTEIN FTSQ"/>
    <property type="match status" value="1"/>
</dbReference>
<organism evidence="10 11">
    <name type="scientific">Desulfovibrio subterraneus</name>
    <dbReference type="NCBI Taxonomy" id="2718620"/>
    <lineage>
        <taxon>Bacteria</taxon>
        <taxon>Pseudomonadati</taxon>
        <taxon>Thermodesulfobacteriota</taxon>
        <taxon>Desulfovibrionia</taxon>
        <taxon>Desulfovibrionales</taxon>
        <taxon>Desulfovibrionaceae</taxon>
        <taxon>Desulfovibrio</taxon>
    </lineage>
</organism>
<dbReference type="AlphaFoldDB" id="A0A7J0BI78"/>
<keyword evidence="3" id="KW-0132">Cell division</keyword>
<dbReference type="GO" id="GO:0016020">
    <property type="term" value="C:membrane"/>
    <property type="evidence" value="ECO:0007669"/>
    <property type="project" value="UniProtKB-SubCell"/>
</dbReference>
<reference evidence="10 11" key="1">
    <citation type="submission" date="2020-05" db="EMBL/GenBank/DDBJ databases">
        <title>Draft genome sequence of Desulfovibrio sp. strain HN2T.</title>
        <authorList>
            <person name="Ueno A."/>
            <person name="Tamazawa S."/>
            <person name="Tamamura S."/>
            <person name="Murakami T."/>
            <person name="Kiyama T."/>
            <person name="Inomata H."/>
            <person name="Amano Y."/>
            <person name="Miyakawa K."/>
            <person name="Tamaki H."/>
            <person name="Naganuma T."/>
            <person name="Kaneko K."/>
        </authorList>
    </citation>
    <scope>NUCLEOTIDE SEQUENCE [LARGE SCALE GENOMIC DNA]</scope>
    <source>
        <strain evidence="10 11">HN2</strain>
    </source>
</reference>
<dbReference type="PANTHER" id="PTHR35851">
    <property type="entry name" value="CELL DIVISION PROTEIN FTSQ"/>
    <property type="match status" value="1"/>
</dbReference>
<keyword evidence="11" id="KW-1185">Reference proteome</keyword>
<dbReference type="InterPro" id="IPR013685">
    <property type="entry name" value="POTRA_FtsQ_type"/>
</dbReference>
<gene>
    <name evidence="10" type="ORF">DSM101010T_12870</name>
</gene>
<accession>A0A7J0BI78</accession>